<dbReference type="GO" id="GO:0009381">
    <property type="term" value="F:excinuclease ABC activity"/>
    <property type="evidence" value="ECO:0007669"/>
    <property type="project" value="UniProtKB-UniRule"/>
</dbReference>
<feature type="domain" description="GIY-YIG" evidence="8">
    <location>
        <begin position="12"/>
        <end position="89"/>
    </location>
</feature>
<evidence type="ECO:0000313" key="11">
    <source>
        <dbReference type="Proteomes" id="UP000215559"/>
    </source>
</evidence>
<dbReference type="InterPro" id="IPR036876">
    <property type="entry name" value="UVR_dom_sf"/>
</dbReference>
<protein>
    <recommendedName>
        <fullName evidence="6">UvrABC system protein C</fullName>
        <shortName evidence="6">Protein UvrC</shortName>
    </recommendedName>
    <alternativeName>
        <fullName evidence="6">Excinuclease ABC subunit C</fullName>
    </alternativeName>
</protein>
<dbReference type="InterPro" id="IPR004791">
    <property type="entry name" value="UvrC"/>
</dbReference>
<dbReference type="AlphaFoldDB" id="A0A235BST0"/>
<comment type="similarity">
    <text evidence="6">Belongs to the UvrC family.</text>
</comment>
<dbReference type="InterPro" id="IPR050066">
    <property type="entry name" value="UvrABC_protein_C"/>
</dbReference>
<dbReference type="InterPro" id="IPR047296">
    <property type="entry name" value="GIY-YIG_UvrC_Cho"/>
</dbReference>
<dbReference type="Pfam" id="PF22920">
    <property type="entry name" value="UvrC_RNaseH"/>
    <property type="match status" value="1"/>
</dbReference>
<dbReference type="FunFam" id="3.40.1440.10:FF:000001">
    <property type="entry name" value="UvrABC system protein C"/>
    <property type="match status" value="1"/>
</dbReference>
<dbReference type="SUPFAM" id="SSF82771">
    <property type="entry name" value="GIY-YIG endonuclease"/>
    <property type="match status" value="1"/>
</dbReference>
<keyword evidence="6" id="KW-0742">SOS response</keyword>
<dbReference type="Pfam" id="PF14520">
    <property type="entry name" value="HHH_5"/>
    <property type="match status" value="1"/>
</dbReference>
<dbReference type="Pfam" id="PF02151">
    <property type="entry name" value="UVR"/>
    <property type="match status" value="1"/>
</dbReference>
<keyword evidence="2 6" id="KW-0227">DNA damage</keyword>
<evidence type="ECO:0000259" key="8">
    <source>
        <dbReference type="PROSITE" id="PS50164"/>
    </source>
</evidence>
<dbReference type="InterPro" id="IPR038476">
    <property type="entry name" value="UvrC_RNase_H_dom_sf"/>
</dbReference>
<dbReference type="InterPro" id="IPR035901">
    <property type="entry name" value="GIY-YIG_endonuc_sf"/>
</dbReference>
<dbReference type="SUPFAM" id="SSF47781">
    <property type="entry name" value="RuvA domain 2-like"/>
    <property type="match status" value="1"/>
</dbReference>
<name>A0A235BST0_UNCW3</name>
<dbReference type="GO" id="GO:0009432">
    <property type="term" value="P:SOS response"/>
    <property type="evidence" value="ECO:0007669"/>
    <property type="project" value="UniProtKB-UniRule"/>
</dbReference>
<organism evidence="10 11">
    <name type="scientific">candidate division WOR-3 bacterium JGI_Cruoil_03_51_56</name>
    <dbReference type="NCBI Taxonomy" id="1973747"/>
    <lineage>
        <taxon>Bacteria</taxon>
        <taxon>Bacteria division WOR-3</taxon>
    </lineage>
</organism>
<gene>
    <name evidence="6" type="primary">uvrC</name>
    <name evidence="10" type="ORF">CH330_05530</name>
</gene>
<dbReference type="CDD" id="cd10434">
    <property type="entry name" value="GIY-YIG_UvrC_Cho"/>
    <property type="match status" value="1"/>
</dbReference>
<proteinExistence type="inferred from homology"/>
<dbReference type="GO" id="GO:0009380">
    <property type="term" value="C:excinuclease repair complex"/>
    <property type="evidence" value="ECO:0007669"/>
    <property type="project" value="InterPro"/>
</dbReference>
<dbReference type="Gene3D" id="1.10.150.20">
    <property type="entry name" value="5' to 3' exonuclease, C-terminal subdomain"/>
    <property type="match status" value="1"/>
</dbReference>
<comment type="function">
    <text evidence="6">The UvrABC repair system catalyzes the recognition and processing of DNA lesions. UvrC both incises the 5' and 3' sides of the lesion. The N-terminal half is responsible for the 3' incision and the C-terminal half is responsible for the 5' incision.</text>
</comment>
<dbReference type="InterPro" id="IPR001943">
    <property type="entry name" value="UVR_dom"/>
</dbReference>
<evidence type="ECO:0000256" key="3">
    <source>
        <dbReference type="ARBA" id="ARBA00022769"/>
    </source>
</evidence>
<dbReference type="PROSITE" id="PS50165">
    <property type="entry name" value="UVRC"/>
    <property type="match status" value="1"/>
</dbReference>
<evidence type="ECO:0000313" key="10">
    <source>
        <dbReference type="EMBL" id="OYD15533.1"/>
    </source>
</evidence>
<keyword evidence="1 6" id="KW-0963">Cytoplasm</keyword>
<feature type="domain" description="UVR" evidence="7">
    <location>
        <begin position="200"/>
        <end position="235"/>
    </location>
</feature>
<dbReference type="Proteomes" id="UP000215559">
    <property type="component" value="Unassembled WGS sequence"/>
</dbReference>
<dbReference type="Gene3D" id="4.10.860.10">
    <property type="entry name" value="UVR domain"/>
    <property type="match status" value="1"/>
</dbReference>
<dbReference type="PROSITE" id="PS50164">
    <property type="entry name" value="GIY_YIG"/>
    <property type="match status" value="1"/>
</dbReference>
<dbReference type="Gene3D" id="3.30.420.340">
    <property type="entry name" value="UvrC, RNAse H endonuclease domain"/>
    <property type="match status" value="1"/>
</dbReference>
<dbReference type="Pfam" id="PF08459">
    <property type="entry name" value="UvrC_RNaseH_dom"/>
    <property type="match status" value="1"/>
</dbReference>
<evidence type="ECO:0000256" key="2">
    <source>
        <dbReference type="ARBA" id="ARBA00022763"/>
    </source>
</evidence>
<dbReference type="EMBL" id="NOZP01000095">
    <property type="protein sequence ID" value="OYD15533.1"/>
    <property type="molecule type" value="Genomic_DNA"/>
</dbReference>
<evidence type="ECO:0000259" key="9">
    <source>
        <dbReference type="PROSITE" id="PS50165"/>
    </source>
</evidence>
<keyword evidence="4 6" id="KW-0267">Excision nuclease</keyword>
<dbReference type="Pfam" id="PF01541">
    <property type="entry name" value="GIY-YIG"/>
    <property type="match status" value="1"/>
</dbReference>
<dbReference type="GO" id="GO:0003677">
    <property type="term" value="F:DNA binding"/>
    <property type="evidence" value="ECO:0007669"/>
    <property type="project" value="UniProtKB-UniRule"/>
</dbReference>
<dbReference type="GO" id="GO:0006289">
    <property type="term" value="P:nucleotide-excision repair"/>
    <property type="evidence" value="ECO:0007669"/>
    <property type="project" value="UniProtKB-UniRule"/>
</dbReference>
<evidence type="ECO:0000259" key="7">
    <source>
        <dbReference type="PROSITE" id="PS50151"/>
    </source>
</evidence>
<comment type="subcellular location">
    <subcellularLocation>
        <location evidence="6">Cytoplasm</location>
    </subcellularLocation>
</comment>
<evidence type="ECO:0000256" key="4">
    <source>
        <dbReference type="ARBA" id="ARBA00022881"/>
    </source>
</evidence>
<dbReference type="PROSITE" id="PS50151">
    <property type="entry name" value="UVR"/>
    <property type="match status" value="1"/>
</dbReference>
<dbReference type="NCBIfam" id="TIGR00194">
    <property type="entry name" value="uvrC"/>
    <property type="match status" value="1"/>
</dbReference>
<evidence type="ECO:0000256" key="6">
    <source>
        <dbReference type="HAMAP-Rule" id="MF_00203"/>
    </source>
</evidence>
<reference evidence="10 11" key="1">
    <citation type="submission" date="2017-07" db="EMBL/GenBank/DDBJ databases">
        <title>Recovery of genomes from metagenomes via a dereplication, aggregation, and scoring strategy.</title>
        <authorList>
            <person name="Sieber C.M."/>
            <person name="Probst A.J."/>
            <person name="Sharrar A."/>
            <person name="Thomas B.C."/>
            <person name="Hess M."/>
            <person name="Tringe S.G."/>
            <person name="Banfield J.F."/>
        </authorList>
    </citation>
    <scope>NUCLEOTIDE SEQUENCE [LARGE SCALE GENOMIC DNA]</scope>
    <source>
        <strain evidence="10">JGI_Cruoil_03_51_56</strain>
    </source>
</reference>
<keyword evidence="3 6" id="KW-0228">DNA excision</keyword>
<comment type="subunit">
    <text evidence="6">Interacts with UvrB in an incision complex.</text>
</comment>
<dbReference type="Gene3D" id="3.40.1440.10">
    <property type="entry name" value="GIY-YIG endonuclease"/>
    <property type="match status" value="1"/>
</dbReference>
<dbReference type="SMART" id="SM00465">
    <property type="entry name" value="GIYc"/>
    <property type="match status" value="1"/>
</dbReference>
<sequence>MTFHDKVGQAPKDPGVYMLKDGKGRIVYVGKARNLHERLKSYTQPKSDPRLLALVKRAKDLETIVTRSEVEALVLEENLIKIKKPRYNVRLRDDKKFPYLKVTVQELFPRIYPTRNIKPDGSLLFGPYTSAKELRRALKGVKRIFRIRTCRYKLPEEKPKRPCLSYYLKRCSAPCAGKISRRNYRQQVQDVIAFLSGRKDLLTKEIEKRMWQEAKNQEFERAAILRDQLLALREIRKKQQAVSPDKTSRDIIGLARGEMVTVAVMFRIREGKIVAREEYPLTAEKSVPDSEVLASVLRTVHTHIHDIPDEIVVPAPVEDAETFEHWFRAKQGRKVSIMKPERGERVKLLDLARRNAEKALVELSPEERIPKANQELAAILGLVVPPKVIEGVDISNTQGRQPVGSIVVFHNDRPAKKEYRLFKVRTVKGPNDFAMMEEVLARRVRGLLERNQPLPDLVDGGKGQLSSAIRAYHQFDAEIPIMGLAKRTDTLYYIDGREISIPVTSPAMKLLKRIRDESHRFAITFHRKLRGKNQVESELDAINGLGPVRKQALIRYFGSLEKLKQATPDEIAQVKGFGPALTEKLHEQLHR</sequence>
<evidence type="ECO:0000256" key="1">
    <source>
        <dbReference type="ARBA" id="ARBA00022490"/>
    </source>
</evidence>
<feature type="domain" description="UvrC family homology region profile" evidence="9">
    <location>
        <begin position="251"/>
        <end position="468"/>
    </location>
</feature>
<dbReference type="GO" id="GO:0005737">
    <property type="term" value="C:cytoplasm"/>
    <property type="evidence" value="ECO:0007669"/>
    <property type="project" value="UniProtKB-SubCell"/>
</dbReference>
<dbReference type="InterPro" id="IPR010994">
    <property type="entry name" value="RuvA_2-like"/>
</dbReference>
<dbReference type="InterPro" id="IPR001162">
    <property type="entry name" value="UvrC_RNase_H_dom"/>
</dbReference>
<comment type="caution">
    <text evidence="10">The sequence shown here is derived from an EMBL/GenBank/DDBJ whole genome shotgun (WGS) entry which is preliminary data.</text>
</comment>
<dbReference type="SUPFAM" id="SSF46600">
    <property type="entry name" value="C-terminal UvrC-binding domain of UvrB"/>
    <property type="match status" value="1"/>
</dbReference>
<dbReference type="InterPro" id="IPR000305">
    <property type="entry name" value="GIY-YIG_endonuc"/>
</dbReference>
<accession>A0A235BST0</accession>
<dbReference type="PANTHER" id="PTHR30562">
    <property type="entry name" value="UVRC/OXIDOREDUCTASE"/>
    <property type="match status" value="1"/>
</dbReference>
<evidence type="ECO:0000256" key="5">
    <source>
        <dbReference type="ARBA" id="ARBA00023204"/>
    </source>
</evidence>
<dbReference type="PANTHER" id="PTHR30562:SF1">
    <property type="entry name" value="UVRABC SYSTEM PROTEIN C"/>
    <property type="match status" value="1"/>
</dbReference>
<dbReference type="NCBIfam" id="NF001824">
    <property type="entry name" value="PRK00558.1-5"/>
    <property type="match status" value="1"/>
</dbReference>
<keyword evidence="5 6" id="KW-0234">DNA repair</keyword>
<dbReference type="HAMAP" id="MF_00203">
    <property type="entry name" value="UvrC"/>
    <property type="match status" value="1"/>
</dbReference>